<keyword evidence="2" id="KW-0813">Transport</keyword>
<evidence type="ECO:0000313" key="9">
    <source>
        <dbReference type="Proteomes" id="UP000182412"/>
    </source>
</evidence>
<feature type="transmembrane region" description="Helical" evidence="7">
    <location>
        <begin position="219"/>
        <end position="244"/>
    </location>
</feature>
<keyword evidence="5 7" id="KW-1133">Transmembrane helix</keyword>
<feature type="transmembrane region" description="Helical" evidence="7">
    <location>
        <begin position="348"/>
        <end position="371"/>
    </location>
</feature>
<dbReference type="InterPro" id="IPR036458">
    <property type="entry name" value="Na:dicarbo_symporter_sf"/>
</dbReference>
<organism evidence="8 9">
    <name type="scientific">Selenomonas ruminantium</name>
    <dbReference type="NCBI Taxonomy" id="971"/>
    <lineage>
        <taxon>Bacteria</taxon>
        <taxon>Bacillati</taxon>
        <taxon>Bacillota</taxon>
        <taxon>Negativicutes</taxon>
        <taxon>Selenomonadales</taxon>
        <taxon>Selenomonadaceae</taxon>
        <taxon>Selenomonas</taxon>
    </lineage>
</organism>
<feature type="transmembrane region" description="Helical" evidence="7">
    <location>
        <begin position="432"/>
        <end position="449"/>
    </location>
</feature>
<feature type="transmembrane region" description="Helical" evidence="7">
    <location>
        <begin position="310"/>
        <end position="328"/>
    </location>
</feature>
<dbReference type="AlphaFoldDB" id="A0A1H0VHL7"/>
<dbReference type="Pfam" id="PF00375">
    <property type="entry name" value="SDF"/>
    <property type="match status" value="1"/>
</dbReference>
<evidence type="ECO:0000256" key="3">
    <source>
        <dbReference type="ARBA" id="ARBA00022475"/>
    </source>
</evidence>
<dbReference type="PRINTS" id="PR00173">
    <property type="entry name" value="EDTRNSPORT"/>
</dbReference>
<dbReference type="EMBL" id="FNJQ01000056">
    <property type="protein sequence ID" value="SDP77940.1"/>
    <property type="molecule type" value="Genomic_DNA"/>
</dbReference>
<keyword evidence="3" id="KW-1003">Cell membrane</keyword>
<protein>
    <submittedName>
        <fullName evidence="8">Na+/H+-dicarboxylate symporter</fullName>
    </submittedName>
</protein>
<proteinExistence type="predicted"/>
<evidence type="ECO:0000256" key="2">
    <source>
        <dbReference type="ARBA" id="ARBA00022448"/>
    </source>
</evidence>
<evidence type="ECO:0000256" key="5">
    <source>
        <dbReference type="ARBA" id="ARBA00022989"/>
    </source>
</evidence>
<dbReference type="GO" id="GO:0005886">
    <property type="term" value="C:plasma membrane"/>
    <property type="evidence" value="ECO:0007669"/>
    <property type="project" value="UniProtKB-SubCell"/>
</dbReference>
<evidence type="ECO:0000256" key="7">
    <source>
        <dbReference type="SAM" id="Phobius"/>
    </source>
</evidence>
<feature type="transmembrane region" description="Helical" evidence="7">
    <location>
        <begin position="276"/>
        <end position="298"/>
    </location>
</feature>
<feature type="transmembrane region" description="Helical" evidence="7">
    <location>
        <begin position="136"/>
        <end position="154"/>
    </location>
</feature>
<dbReference type="SUPFAM" id="SSF118215">
    <property type="entry name" value="Proton glutamate symport protein"/>
    <property type="match status" value="1"/>
</dbReference>
<keyword evidence="6 7" id="KW-0472">Membrane</keyword>
<dbReference type="InterPro" id="IPR001991">
    <property type="entry name" value="Na-dicarboxylate_symporter"/>
</dbReference>
<comment type="subcellular location">
    <subcellularLocation>
        <location evidence="1">Cell membrane</location>
        <topology evidence="1">Multi-pass membrane protein</topology>
    </subcellularLocation>
</comment>
<dbReference type="GO" id="GO:0015293">
    <property type="term" value="F:symporter activity"/>
    <property type="evidence" value="ECO:0007669"/>
    <property type="project" value="UniProtKB-KW"/>
</dbReference>
<evidence type="ECO:0000256" key="1">
    <source>
        <dbReference type="ARBA" id="ARBA00004651"/>
    </source>
</evidence>
<dbReference type="PANTHER" id="PTHR42865:SF7">
    <property type="entry name" value="PROTON_GLUTAMATE-ASPARTATE SYMPORTER"/>
    <property type="match status" value="1"/>
</dbReference>
<dbReference type="Gene3D" id="1.10.3860.10">
    <property type="entry name" value="Sodium:dicarboxylate symporter"/>
    <property type="match status" value="1"/>
</dbReference>
<accession>A0A1H0VHL7</accession>
<evidence type="ECO:0000313" key="8">
    <source>
        <dbReference type="EMBL" id="SDP77940.1"/>
    </source>
</evidence>
<dbReference type="PANTHER" id="PTHR42865">
    <property type="entry name" value="PROTON/GLUTAMATE-ASPARTATE SYMPORTER"/>
    <property type="match status" value="1"/>
</dbReference>
<dbReference type="Proteomes" id="UP000182412">
    <property type="component" value="Unassembled WGS sequence"/>
</dbReference>
<sequence>MTDVNYDLTRQNLDAVPAWLEQRLNAENISEKEIYVAQLLVEENFLQMERLADTEDFSVRLTVKKSFGDLRVVLSAPGAPYHGRAHFTEMNGDEDEYANLAILDAYREKLKIYRKNGQNIVVVKVHKEGNTQTRRTLFGMVGGILLGLLLKEVVTSPADLAWIEDNLLSSLQAMMLHALLLIAAPLIFFSILSGIANISDMASLGRIGGKIVLVSLPKLAFFVLLGLLVGHALGGLTSIAGMLAGDALMDKDTSLRDLIVGIIPSDMVTPFHTNNVLQMLFLACLFGVLLARAGSWAAWAREGMNFFTRFLMEAMGLILPFIPLLVLVSMTRLTMHTGLDVLLPFGKLILATALGIPVDILLASLLLAVFGQLSPLPFAQKAARFVPLPFSLSDSTACMPTTMAFCQDKLGMEEKFTRFSIPVGMQLNMDGTAYYVSIVSMMLVHSFGLTVDVDFFIGFFFAHLLISLTGIGLLAMPSVYAAFGIPTVAISVVIGIEPILDMFGTAQSVIGNITSSLLVCRGEQEVDEKTYCQ</sequence>
<reference evidence="8 9" key="1">
    <citation type="submission" date="2016-10" db="EMBL/GenBank/DDBJ databases">
        <authorList>
            <person name="de Groot N.N."/>
        </authorList>
    </citation>
    <scope>NUCLEOTIDE SEQUENCE [LARGE SCALE GENOMIC DNA]</scope>
    <source>
        <strain evidence="8 9">S137</strain>
    </source>
</reference>
<keyword evidence="4 7" id="KW-0812">Transmembrane</keyword>
<name>A0A1H0VHL7_SELRU</name>
<dbReference type="RefSeq" id="WP_074573616.1">
    <property type="nucleotide sequence ID" value="NZ_FNJQ01000056.1"/>
</dbReference>
<feature type="transmembrane region" description="Helical" evidence="7">
    <location>
        <begin position="455"/>
        <end position="476"/>
    </location>
</feature>
<dbReference type="OrthoDB" id="7778689at2"/>
<gene>
    <name evidence="8" type="ORF">SAMN05216366_1561</name>
</gene>
<evidence type="ECO:0000256" key="4">
    <source>
        <dbReference type="ARBA" id="ARBA00022692"/>
    </source>
</evidence>
<evidence type="ECO:0000256" key="6">
    <source>
        <dbReference type="ARBA" id="ARBA00023136"/>
    </source>
</evidence>
<feature type="transmembrane region" description="Helical" evidence="7">
    <location>
        <begin position="174"/>
        <end position="198"/>
    </location>
</feature>